<dbReference type="Proteomes" id="UP001198200">
    <property type="component" value="Unassembled WGS sequence"/>
</dbReference>
<dbReference type="AlphaFoldDB" id="A0AAE3JER3"/>
<name>A0AAE3JER3_9FIRM</name>
<protein>
    <submittedName>
        <fullName evidence="1">Metallopeptidase family protein</fullName>
    </submittedName>
</protein>
<dbReference type="SUPFAM" id="SSF55486">
    <property type="entry name" value="Metalloproteases ('zincins'), catalytic domain"/>
    <property type="match status" value="1"/>
</dbReference>
<keyword evidence="2" id="KW-1185">Reference proteome</keyword>
<dbReference type="CDD" id="cd12953">
    <property type="entry name" value="MMP_TTHA0227"/>
    <property type="match status" value="1"/>
</dbReference>
<gene>
    <name evidence="1" type="ORF">LKD48_15005</name>
</gene>
<organism evidence="1 2">
    <name type="scientific">Anthropogastromicrobium aceti</name>
    <dbReference type="NCBI Taxonomy" id="2981768"/>
    <lineage>
        <taxon>Bacteria</taxon>
        <taxon>Bacillati</taxon>
        <taxon>Bacillota</taxon>
        <taxon>Clostridia</taxon>
        <taxon>Lachnospirales</taxon>
        <taxon>Lachnospiraceae</taxon>
        <taxon>Anthropogastromicrobium</taxon>
    </lineage>
</organism>
<dbReference type="RefSeq" id="WP_066563615.1">
    <property type="nucleotide sequence ID" value="NZ_JAJEQN010000056.1"/>
</dbReference>
<sequence length="130" mass="15423">MEYDRFQEILQEEAEKIPEKFYEGLNGGVIISEETKLSPYAQNNDLYIAGQYLHSYQMGKQIVIYYGSMMRLFGYLDDEGMRREIARVLRHELKHHIEGRAGIRSLEKWDEEQIAAYLQRGLCAERKREK</sequence>
<accession>A0AAE3JER3</accession>
<proteinExistence type="predicted"/>
<dbReference type="EMBL" id="JAJEQN010000056">
    <property type="protein sequence ID" value="MCC2222912.1"/>
    <property type="molecule type" value="Genomic_DNA"/>
</dbReference>
<evidence type="ECO:0000313" key="1">
    <source>
        <dbReference type="EMBL" id="MCC2222912.1"/>
    </source>
</evidence>
<reference evidence="1 2" key="1">
    <citation type="submission" date="2021-10" db="EMBL/GenBank/DDBJ databases">
        <title>Anaerobic single-cell dispensing facilitates the cultivation of human gut bacteria.</title>
        <authorList>
            <person name="Afrizal A."/>
        </authorList>
    </citation>
    <scope>NUCLEOTIDE SEQUENCE [LARGE SCALE GENOMIC DNA]</scope>
    <source>
        <strain evidence="1 2">CLA-AA-H224</strain>
    </source>
</reference>
<comment type="caution">
    <text evidence="1">The sequence shown here is derived from an EMBL/GenBank/DDBJ whole genome shotgun (WGS) entry which is preliminary data.</text>
</comment>
<dbReference type="Gene3D" id="3.30.2010.20">
    <property type="match status" value="1"/>
</dbReference>
<evidence type="ECO:0000313" key="2">
    <source>
        <dbReference type="Proteomes" id="UP001198200"/>
    </source>
</evidence>
<dbReference type="InterPro" id="IPR038555">
    <property type="entry name" value="Zincin_1_sf"/>
</dbReference>